<feature type="transmembrane region" description="Helical" evidence="2">
    <location>
        <begin position="335"/>
        <end position="359"/>
    </location>
</feature>
<protein>
    <submittedName>
        <fullName evidence="3">Uncharacterized protein</fullName>
    </submittedName>
</protein>
<evidence type="ECO:0000256" key="2">
    <source>
        <dbReference type="SAM" id="Phobius"/>
    </source>
</evidence>
<reference evidence="3 4" key="1">
    <citation type="submission" date="2017-10" db="EMBL/GenBank/DDBJ databases">
        <title>Development of genomic resources for the powdery mildew, Erysiphe pulchra.</title>
        <authorList>
            <person name="Wadl P.A."/>
            <person name="Mack B.M."/>
            <person name="Moore G."/>
            <person name="Beltz S.B."/>
        </authorList>
    </citation>
    <scope>NUCLEOTIDE SEQUENCE [LARGE SCALE GENOMIC DNA]</scope>
    <source>
        <strain evidence="3">Cflorida</strain>
    </source>
</reference>
<evidence type="ECO:0000313" key="4">
    <source>
        <dbReference type="Proteomes" id="UP000237438"/>
    </source>
</evidence>
<dbReference type="InterPro" id="IPR029164">
    <property type="entry name" value="PIG-Y"/>
</dbReference>
<feature type="transmembrane region" description="Helical" evidence="2">
    <location>
        <begin position="290"/>
        <end position="315"/>
    </location>
</feature>
<dbReference type="STRING" id="225359.A0A2S4PYM9"/>
<gene>
    <name evidence="3" type="ORF">EPUL_003164</name>
</gene>
<comment type="caution">
    <text evidence="3">The sequence shown here is derived from an EMBL/GenBank/DDBJ whole genome shotgun (WGS) entry which is preliminary data.</text>
</comment>
<feature type="region of interest" description="Disordered" evidence="1">
    <location>
        <begin position="1"/>
        <end position="24"/>
    </location>
</feature>
<keyword evidence="4" id="KW-1185">Reference proteome</keyword>
<dbReference type="OrthoDB" id="2157498at2759"/>
<name>A0A2S4PYM9_9PEZI</name>
<evidence type="ECO:0000313" key="3">
    <source>
        <dbReference type="EMBL" id="POS87134.1"/>
    </source>
</evidence>
<keyword evidence="2" id="KW-0472">Membrane</keyword>
<evidence type="ECO:0000256" key="1">
    <source>
        <dbReference type="SAM" id="MobiDB-lite"/>
    </source>
</evidence>
<dbReference type="PANTHER" id="PTHR39400:SF1">
    <property type="entry name" value="PIG-P DOMAIN-CONTAINING PROTEIN"/>
    <property type="match status" value="1"/>
</dbReference>
<proteinExistence type="predicted"/>
<dbReference type="PANTHER" id="PTHR39400">
    <property type="entry name" value="YALI0E29227P"/>
    <property type="match status" value="1"/>
</dbReference>
<keyword evidence="2" id="KW-0812">Transmembrane</keyword>
<sequence>MSETLRNLSNYSNNDKDMSSGHRKSLSGSILSKLYFLRANGDNQSILRDGEPTTSSSSSIPESGGTVTVERAFSKRSTRSLAVAMQQKNRRRKGSLRKTALLGRGAQREKKEMKSPTGELSGSKWVNTSNSNNNDNNEDSFRNCNLPLSLPGEQRPFTHLGIGMPDVPNLEGYTTRDESSRLSQFTTTVLPMGKQDQQVTLPTTMTSPTLSYASTTTDEDEIVSLQNHRFSTMTSGPASDSYFPPDALSRAHHRSVKHAKSPLSMAGLAQNPLPAMETEWDYSETEWWGWVLLFLTWIVFVVGMGSCLGVWSWAWDVGETPYAPPELEDDPTLPIVSYYPALIILTSVMAWVWVTVAWVGMKYFRHTKISGE</sequence>
<dbReference type="AlphaFoldDB" id="A0A2S4PYM9"/>
<organism evidence="3 4">
    <name type="scientific">Erysiphe pulchra</name>
    <dbReference type="NCBI Taxonomy" id="225359"/>
    <lineage>
        <taxon>Eukaryota</taxon>
        <taxon>Fungi</taxon>
        <taxon>Dikarya</taxon>
        <taxon>Ascomycota</taxon>
        <taxon>Pezizomycotina</taxon>
        <taxon>Leotiomycetes</taxon>
        <taxon>Erysiphales</taxon>
        <taxon>Erysiphaceae</taxon>
        <taxon>Erysiphe</taxon>
    </lineage>
</organism>
<feature type="compositionally biased region" description="Low complexity" evidence="1">
    <location>
        <begin position="52"/>
        <end position="66"/>
    </location>
</feature>
<feature type="region of interest" description="Disordered" evidence="1">
    <location>
        <begin position="45"/>
        <end position="142"/>
    </location>
</feature>
<dbReference type="EMBL" id="PEDP01000187">
    <property type="protein sequence ID" value="POS87134.1"/>
    <property type="molecule type" value="Genomic_DNA"/>
</dbReference>
<feature type="compositionally biased region" description="Polar residues" evidence="1">
    <location>
        <begin position="1"/>
        <end position="13"/>
    </location>
</feature>
<accession>A0A2S4PYM9</accession>
<keyword evidence="2" id="KW-1133">Transmembrane helix</keyword>
<dbReference type="Pfam" id="PF15159">
    <property type="entry name" value="PIG-Y"/>
    <property type="match status" value="1"/>
</dbReference>
<dbReference type="Proteomes" id="UP000237438">
    <property type="component" value="Unassembled WGS sequence"/>
</dbReference>